<organism evidence="2 3">
    <name type="scientific">Patiriisocius marinus</name>
    <dbReference type="NCBI Taxonomy" id="1397112"/>
    <lineage>
        <taxon>Bacteria</taxon>
        <taxon>Pseudomonadati</taxon>
        <taxon>Bacteroidota</taxon>
        <taxon>Flavobacteriia</taxon>
        <taxon>Flavobacteriales</taxon>
        <taxon>Flavobacteriaceae</taxon>
        <taxon>Patiriisocius</taxon>
    </lineage>
</organism>
<feature type="transmembrane region" description="Helical" evidence="1">
    <location>
        <begin position="52"/>
        <end position="72"/>
    </location>
</feature>
<feature type="transmembrane region" description="Helical" evidence="1">
    <location>
        <begin position="84"/>
        <end position="105"/>
    </location>
</feature>
<dbReference type="OrthoDB" id="1398489at2"/>
<protein>
    <recommendedName>
        <fullName evidence="4">Sulfatase N-terminal domain-containing protein</fullName>
    </recommendedName>
</protein>
<accession>A0A5J4J2C0</accession>
<keyword evidence="1" id="KW-0472">Membrane</keyword>
<keyword evidence="1" id="KW-0812">Transmembrane</keyword>
<dbReference type="EMBL" id="BKCG01000005">
    <property type="protein sequence ID" value="GER59941.1"/>
    <property type="molecule type" value="Genomic_DNA"/>
</dbReference>
<keyword evidence="3" id="KW-1185">Reference proteome</keyword>
<feature type="transmembrane region" description="Helical" evidence="1">
    <location>
        <begin position="21"/>
        <end position="40"/>
    </location>
</feature>
<dbReference type="Gene3D" id="3.40.720.10">
    <property type="entry name" value="Alkaline Phosphatase, subunit A"/>
    <property type="match status" value="1"/>
</dbReference>
<name>A0A5J4J2C0_9FLAO</name>
<feature type="transmembrane region" description="Helical" evidence="1">
    <location>
        <begin position="133"/>
        <end position="152"/>
    </location>
</feature>
<proteinExistence type="predicted"/>
<dbReference type="AlphaFoldDB" id="A0A5J4J2C0"/>
<comment type="caution">
    <text evidence="2">The sequence shown here is derived from an EMBL/GenBank/DDBJ whole genome shotgun (WGS) entry which is preliminary data.</text>
</comment>
<dbReference type="SUPFAM" id="SSF53649">
    <property type="entry name" value="Alkaline phosphatase-like"/>
    <property type="match status" value="1"/>
</dbReference>
<reference evidence="2 3" key="1">
    <citation type="submission" date="2019-08" db="EMBL/GenBank/DDBJ databases">
        <title>Draft genome sequence of Ulvibacter marinus type strain NBRC 109484.</title>
        <authorList>
            <person name="Kawano K."/>
            <person name="Ushijima N."/>
            <person name="Kihara M."/>
            <person name="Itoh H."/>
        </authorList>
    </citation>
    <scope>NUCLEOTIDE SEQUENCE [LARGE SCALE GENOMIC DNA]</scope>
    <source>
        <strain evidence="2 3">NBRC 109484</strain>
    </source>
</reference>
<evidence type="ECO:0000313" key="2">
    <source>
        <dbReference type="EMBL" id="GER59941.1"/>
    </source>
</evidence>
<dbReference type="RefSeq" id="WP_151674404.1">
    <property type="nucleotide sequence ID" value="NZ_BKCG01000005.1"/>
</dbReference>
<keyword evidence="1" id="KW-1133">Transmembrane helix</keyword>
<dbReference type="Proteomes" id="UP000326509">
    <property type="component" value="Unassembled WGS sequence"/>
</dbReference>
<gene>
    <name evidence="2" type="ORF">ULMA_20490</name>
</gene>
<evidence type="ECO:0000313" key="3">
    <source>
        <dbReference type="Proteomes" id="UP000326509"/>
    </source>
</evidence>
<sequence>MAQKNQQKQSIASKLFGSTKIRAWIAAIAAGLYPMIFYFSANFPLVNSWAHVGYFLAMFIFMPVIVMVLAKLLGGLVIPKWKHLIVPFLNVFFFLFLLKVCLYAGVQKKMILVIIMIAGLAAFFLHKHLSKLVVLQFLLAILGMTSLIPQIVNEVNYNDSWTQLPDAIEEVTLKTTPNIYVIQPDGYVNFSELSRGYYAIDNSKFESFVADAGFKHYPNFTSNYASTLTSNSATFMMKHHYYNGAKNFSEGIRMRDQIVTNNPVLDILKNNEYETTILTENYYLMLNRPELGYDNSNVDYKEIPFIGTGLGDSKDIVDALKSNFSVSRKPQFFFLEFLMPAHIAGRAAVTKGKDEERTIWEEKLQIANEKLEALITTINKRDPNALVVIMADHGGFVGMEYTEQIYSRTTDKDIVKSIFSSNLLIKWPNNEAPAFDTLLKSSVNLFRVLFAHLSGDNALLNNLEDNSSYVILKDTKNNGVYKYLDNEGRVVFERLD</sequence>
<evidence type="ECO:0008006" key="4">
    <source>
        <dbReference type="Google" id="ProtNLM"/>
    </source>
</evidence>
<feature type="transmembrane region" description="Helical" evidence="1">
    <location>
        <begin position="111"/>
        <end position="126"/>
    </location>
</feature>
<evidence type="ECO:0000256" key="1">
    <source>
        <dbReference type="SAM" id="Phobius"/>
    </source>
</evidence>
<dbReference type="InterPro" id="IPR017850">
    <property type="entry name" value="Alkaline_phosphatase_core_sf"/>
</dbReference>